<evidence type="ECO:0000256" key="2">
    <source>
        <dbReference type="ARBA" id="ARBA00022515"/>
    </source>
</evidence>
<dbReference type="CDD" id="cd03364">
    <property type="entry name" value="TOPRIM_DnaG_primases"/>
    <property type="match status" value="1"/>
</dbReference>
<proteinExistence type="inferred from homology"/>
<comment type="cofactor">
    <cofactor evidence="12 13 14">
        <name>Zn(2+)</name>
        <dbReference type="ChEBI" id="CHEBI:29105"/>
    </cofactor>
    <text evidence="12 13 14">Binds 1 zinc ion per monomer.</text>
</comment>
<dbReference type="InterPro" id="IPR019475">
    <property type="entry name" value="DNA_primase_DnaB-bd"/>
</dbReference>
<dbReference type="SMART" id="SM00400">
    <property type="entry name" value="ZnF_CHCC"/>
    <property type="match status" value="1"/>
</dbReference>
<dbReference type="Pfam" id="PF13155">
    <property type="entry name" value="Toprim_2"/>
    <property type="match status" value="1"/>
</dbReference>
<feature type="domain" description="Toprim" evidence="15">
    <location>
        <begin position="255"/>
        <end position="336"/>
    </location>
</feature>
<dbReference type="SUPFAM" id="SSF56731">
    <property type="entry name" value="DNA primase core"/>
    <property type="match status" value="1"/>
</dbReference>
<evidence type="ECO:0000256" key="11">
    <source>
        <dbReference type="ARBA" id="ARBA00023163"/>
    </source>
</evidence>
<dbReference type="FunFam" id="3.90.580.10:FF:000001">
    <property type="entry name" value="DNA primase"/>
    <property type="match status" value="1"/>
</dbReference>
<dbReference type="PROSITE" id="PS50880">
    <property type="entry name" value="TOPRIM"/>
    <property type="match status" value="1"/>
</dbReference>
<sequence>MADQIAEVKLKTDIVPLIGERIELKKAGRNFKALCPFHSEKTPSFMVSPELQIFKCFGCSESGDVFAFLEKYEGMEFGEALRYLAEKAGVKLEPIRGQAAGEKEKIYAINNLTSRFYQYFLHSHPVGKVALSYLLKERGLKPATIEEFSLGFAPDNPLALKKFLIDKKKFSPKEVENAGIGYPQGGYFLDRLRGRVIFPLFDHRGNVVGFAGRILPTDPKQDMAKYINTPETPAYHKGSLLYGLHLNKQNIKGKHTAIVVEGELDAISSWQAGIKNVVAIKGSALTEDQVRLLSRFARKAILCLDTDIAGDAAAKRGVMIAQDQGLEVKVAQLKGYKDPDDAARENPEALKEALIKAVGIWDFLIDSVFARFDKKSGEGKAKISREVVPILNLISDKIVQAYYVGEVAKRLEVSEEAVEEQVERKQEGQKVEEGPAFTEAPEGKGRRELLEERLLSLGFRYDEALLQDKKLADLIKTPLALRVWEEYLAFRLKHKKFEISRFAKVVPEELFEGFAEMVLTEDFELDNPAEAPKEAGIVRRELEILAIKEKLIELEKEIKKSGKGADKFNQLTEALHNLEETGSQGIILEEER</sequence>
<evidence type="ECO:0000256" key="7">
    <source>
        <dbReference type="ARBA" id="ARBA00022771"/>
    </source>
</evidence>
<dbReference type="Gene3D" id="3.40.1360.10">
    <property type="match status" value="1"/>
</dbReference>
<comment type="domain">
    <text evidence="12">Contains an N-terminal zinc-binding domain, a central core domain that contains the primase activity, and a C-terminal DnaB-binding domain.</text>
</comment>
<keyword evidence="11 12" id="KW-0804">Transcription</keyword>
<comment type="catalytic activity">
    <reaction evidence="12">
        <text>ssDNA + n NTP = ssDNA/pppN(pN)n-1 hybrid + (n-1) diphosphate.</text>
        <dbReference type="EC" id="2.7.7.101"/>
    </reaction>
</comment>
<evidence type="ECO:0000256" key="1">
    <source>
        <dbReference type="ARBA" id="ARBA00022478"/>
    </source>
</evidence>
<dbReference type="GO" id="GO:0008270">
    <property type="term" value="F:zinc ion binding"/>
    <property type="evidence" value="ECO:0007669"/>
    <property type="project" value="UniProtKB-UniRule"/>
</dbReference>
<dbReference type="SMART" id="SM00493">
    <property type="entry name" value="TOPRIM"/>
    <property type="match status" value="1"/>
</dbReference>
<keyword evidence="10 12" id="KW-0238">DNA-binding</keyword>
<dbReference type="EC" id="2.7.7.101" evidence="12"/>
<keyword evidence="7 12" id="KW-0863">Zinc-finger</keyword>
<dbReference type="GO" id="GO:0000428">
    <property type="term" value="C:DNA-directed RNA polymerase complex"/>
    <property type="evidence" value="ECO:0007669"/>
    <property type="project" value="UniProtKB-KW"/>
</dbReference>
<gene>
    <name evidence="12" type="primary">dnaG</name>
    <name evidence="16" type="ORF">COY30_01455</name>
</gene>
<dbReference type="Pfam" id="PF08275">
    <property type="entry name" value="DNAG_N"/>
    <property type="match status" value="1"/>
</dbReference>
<feature type="zinc finger region" description="CHC2-type" evidence="12 14">
    <location>
        <begin position="35"/>
        <end position="59"/>
    </location>
</feature>
<dbReference type="NCBIfam" id="TIGR01391">
    <property type="entry name" value="dnaG"/>
    <property type="match status" value="1"/>
</dbReference>
<keyword evidence="9" id="KW-0460">Magnesium</keyword>
<dbReference type="GO" id="GO:0003899">
    <property type="term" value="F:DNA-directed RNA polymerase activity"/>
    <property type="evidence" value="ECO:0007669"/>
    <property type="project" value="UniProtKB-UniRule"/>
</dbReference>
<evidence type="ECO:0000313" key="16">
    <source>
        <dbReference type="EMBL" id="PIZ45721.1"/>
    </source>
</evidence>
<evidence type="ECO:0000256" key="14">
    <source>
        <dbReference type="PIRSR" id="PIRSR002811-1"/>
    </source>
</evidence>
<evidence type="ECO:0000256" key="8">
    <source>
        <dbReference type="ARBA" id="ARBA00022833"/>
    </source>
</evidence>
<dbReference type="GO" id="GO:0006269">
    <property type="term" value="P:DNA replication, synthesis of primer"/>
    <property type="evidence" value="ECO:0007669"/>
    <property type="project" value="UniProtKB-UniRule"/>
</dbReference>
<dbReference type="EMBL" id="PFNN01000028">
    <property type="protein sequence ID" value="PIZ45721.1"/>
    <property type="molecule type" value="Genomic_DNA"/>
</dbReference>
<dbReference type="InterPro" id="IPR013264">
    <property type="entry name" value="DNAG_N"/>
</dbReference>
<evidence type="ECO:0000256" key="6">
    <source>
        <dbReference type="ARBA" id="ARBA00022723"/>
    </source>
</evidence>
<dbReference type="InterPro" id="IPR050219">
    <property type="entry name" value="DnaG_primase"/>
</dbReference>
<evidence type="ECO:0000256" key="13">
    <source>
        <dbReference type="PIRNR" id="PIRNR002811"/>
    </source>
</evidence>
<evidence type="ECO:0000256" key="4">
    <source>
        <dbReference type="ARBA" id="ARBA00022695"/>
    </source>
</evidence>
<evidence type="ECO:0000256" key="10">
    <source>
        <dbReference type="ARBA" id="ARBA00023125"/>
    </source>
</evidence>
<evidence type="ECO:0000256" key="3">
    <source>
        <dbReference type="ARBA" id="ARBA00022679"/>
    </source>
</evidence>
<dbReference type="GO" id="GO:1990077">
    <property type="term" value="C:primosome complex"/>
    <property type="evidence" value="ECO:0007669"/>
    <property type="project" value="UniProtKB-KW"/>
</dbReference>
<keyword evidence="4 12" id="KW-0548">Nucleotidyltransferase</keyword>
<dbReference type="PIRSF" id="PIRSF002811">
    <property type="entry name" value="DnaG"/>
    <property type="match status" value="1"/>
</dbReference>
<dbReference type="AlphaFoldDB" id="A0A2M7THG7"/>
<keyword evidence="8 12" id="KW-0862">Zinc</keyword>
<comment type="caution">
    <text evidence="16">The sequence shown here is derived from an EMBL/GenBank/DDBJ whole genome shotgun (WGS) entry which is preliminary data.</text>
</comment>
<dbReference type="InterPro" id="IPR030846">
    <property type="entry name" value="DnaG_bac"/>
</dbReference>
<keyword evidence="6 12" id="KW-0479">Metal-binding</keyword>
<dbReference type="InterPro" id="IPR006295">
    <property type="entry name" value="DNA_primase_DnaG"/>
</dbReference>
<dbReference type="HAMAP" id="MF_00974">
    <property type="entry name" value="DNA_primase_DnaG"/>
    <property type="match status" value="1"/>
</dbReference>
<dbReference type="Gene3D" id="3.90.980.10">
    <property type="entry name" value="DNA primase, catalytic core, N-terminal domain"/>
    <property type="match status" value="1"/>
</dbReference>
<comment type="subunit">
    <text evidence="12">Monomer. Interacts with DnaB.</text>
</comment>
<dbReference type="InterPro" id="IPR034151">
    <property type="entry name" value="TOPRIM_DnaG_bac"/>
</dbReference>
<evidence type="ECO:0000313" key="17">
    <source>
        <dbReference type="Proteomes" id="UP000231727"/>
    </source>
</evidence>
<evidence type="ECO:0000259" key="15">
    <source>
        <dbReference type="PROSITE" id="PS50880"/>
    </source>
</evidence>
<keyword evidence="3 12" id="KW-0808">Transferase</keyword>
<dbReference type="Gene3D" id="3.90.580.10">
    <property type="entry name" value="Zinc finger, CHC2-type domain"/>
    <property type="match status" value="1"/>
</dbReference>
<organism evidence="16 17">
    <name type="scientific">Candidatus Woesebacteria bacterium CG_4_10_14_0_2_um_filter_44_9</name>
    <dbReference type="NCBI Taxonomy" id="1975055"/>
    <lineage>
        <taxon>Bacteria</taxon>
        <taxon>Candidatus Woeseibacteriota</taxon>
    </lineage>
</organism>
<dbReference type="GO" id="GO:0003677">
    <property type="term" value="F:DNA binding"/>
    <property type="evidence" value="ECO:0007669"/>
    <property type="project" value="UniProtKB-KW"/>
</dbReference>
<protein>
    <recommendedName>
        <fullName evidence="12 13">DNA primase</fullName>
        <ecNumber evidence="12">2.7.7.101</ecNumber>
    </recommendedName>
</protein>
<dbReference type="PANTHER" id="PTHR30313:SF2">
    <property type="entry name" value="DNA PRIMASE"/>
    <property type="match status" value="1"/>
</dbReference>
<dbReference type="Pfam" id="PF01807">
    <property type="entry name" value="Zn_ribbon_DnaG"/>
    <property type="match status" value="1"/>
</dbReference>
<dbReference type="InterPro" id="IPR037068">
    <property type="entry name" value="DNA_primase_core_N_sf"/>
</dbReference>
<dbReference type="InterPro" id="IPR002694">
    <property type="entry name" value="Znf_CHC2"/>
</dbReference>
<reference evidence="17" key="1">
    <citation type="submission" date="2017-09" db="EMBL/GenBank/DDBJ databases">
        <title>Depth-based differentiation of microbial function through sediment-hosted aquifers and enrichment of novel symbionts in the deep terrestrial subsurface.</title>
        <authorList>
            <person name="Probst A.J."/>
            <person name="Ladd B."/>
            <person name="Jarett J.K."/>
            <person name="Geller-Mcgrath D.E."/>
            <person name="Sieber C.M.K."/>
            <person name="Emerson J.B."/>
            <person name="Anantharaman K."/>
            <person name="Thomas B.C."/>
            <person name="Malmstrom R."/>
            <person name="Stieglmeier M."/>
            <person name="Klingl A."/>
            <person name="Woyke T."/>
            <person name="Ryan C.M."/>
            <person name="Banfield J.F."/>
        </authorList>
    </citation>
    <scope>NUCLEOTIDE SEQUENCE [LARGE SCALE GENOMIC DNA]</scope>
</reference>
<dbReference type="InterPro" id="IPR036977">
    <property type="entry name" value="DNA_primase_Znf_CHC2"/>
</dbReference>
<dbReference type="Proteomes" id="UP000231727">
    <property type="component" value="Unassembled WGS sequence"/>
</dbReference>
<keyword evidence="5 12" id="KW-0235">DNA replication</keyword>
<evidence type="ECO:0000256" key="12">
    <source>
        <dbReference type="HAMAP-Rule" id="MF_00974"/>
    </source>
</evidence>
<dbReference type="GO" id="GO:0005737">
    <property type="term" value="C:cytoplasm"/>
    <property type="evidence" value="ECO:0007669"/>
    <property type="project" value="TreeGrafter"/>
</dbReference>
<dbReference type="Pfam" id="PF10410">
    <property type="entry name" value="DnaB_bind"/>
    <property type="match status" value="1"/>
</dbReference>
<comment type="function">
    <text evidence="12 13">RNA polymerase that catalyzes the synthesis of short RNA molecules used as primers for DNA polymerase during DNA replication.</text>
</comment>
<dbReference type="PANTHER" id="PTHR30313">
    <property type="entry name" value="DNA PRIMASE"/>
    <property type="match status" value="1"/>
</dbReference>
<comment type="similarity">
    <text evidence="12 13">Belongs to the DnaG primase family.</text>
</comment>
<accession>A0A2M7THG7</accession>
<name>A0A2M7THG7_9BACT</name>
<keyword evidence="2 12" id="KW-0639">Primosome</keyword>
<dbReference type="SUPFAM" id="SSF57783">
    <property type="entry name" value="Zinc beta-ribbon"/>
    <property type="match status" value="1"/>
</dbReference>
<keyword evidence="1 12" id="KW-0240">DNA-directed RNA polymerase</keyword>
<evidence type="ECO:0000256" key="5">
    <source>
        <dbReference type="ARBA" id="ARBA00022705"/>
    </source>
</evidence>
<evidence type="ECO:0000256" key="9">
    <source>
        <dbReference type="ARBA" id="ARBA00022842"/>
    </source>
</evidence>
<dbReference type="InterPro" id="IPR006171">
    <property type="entry name" value="TOPRIM_dom"/>
</dbReference>